<gene>
    <name evidence="6" type="ORF">ACJIZ3_020125</name>
</gene>
<keyword evidence="4" id="KW-0732">Signal</keyword>
<dbReference type="PANTHER" id="PTHR46008:SF2">
    <property type="entry name" value="LEAF RUST 10 DISEASE-RESISTANCE LOCUS RECEPTOR-LIKE PROTEIN KINASE-LIKE 1.4"/>
    <property type="match status" value="1"/>
</dbReference>
<keyword evidence="2" id="KW-0067">ATP-binding</keyword>
<comment type="caution">
    <text evidence="6">The sequence shown here is derived from an EMBL/GenBank/DDBJ whole genome shotgun (WGS) entry which is preliminary data.</text>
</comment>
<sequence>MAFANLLVFIFLFLFHLLLESADSAESCPNSFSCGNLGPLEFPLSNMQPDCGLFMVDCDFPIPRIQFQFGGEWYEILRKNSTNSLLVRSPNLQHHLGSSNCFFLCKSISTQLSFKFVYNSPSINLFLCSNESRNQVIDDYFQTYSLHTCPPVFNVLQLGGGGTGDLFSMLTSEFTLDWNVSGDCNDCHRRGGQCTTSNMNGFLCRTENRRTLMLVVTTGNVLLVDIIRFHF</sequence>
<dbReference type="EMBL" id="JBJXBP010000006">
    <property type="protein sequence ID" value="KAL3824096.1"/>
    <property type="molecule type" value="Genomic_DNA"/>
</dbReference>
<evidence type="ECO:0000256" key="4">
    <source>
        <dbReference type="SAM" id="SignalP"/>
    </source>
</evidence>
<evidence type="ECO:0000313" key="7">
    <source>
        <dbReference type="Proteomes" id="UP001634393"/>
    </source>
</evidence>
<accession>A0ABD3SI49</accession>
<name>A0ABD3SI49_9LAMI</name>
<reference evidence="6 7" key="1">
    <citation type="submission" date="2024-12" db="EMBL/GenBank/DDBJ databases">
        <title>The unique morphological basis and parallel evolutionary history of personate flowers in Penstemon.</title>
        <authorList>
            <person name="Depatie T.H."/>
            <person name="Wessinger C.A."/>
        </authorList>
    </citation>
    <scope>NUCLEOTIDE SEQUENCE [LARGE SCALE GENOMIC DNA]</scope>
    <source>
        <strain evidence="6">WTNN_2</strain>
        <tissue evidence="6">Leaf</tissue>
    </source>
</reference>
<evidence type="ECO:0000256" key="3">
    <source>
        <dbReference type="ARBA" id="ARBA00023180"/>
    </source>
</evidence>
<dbReference type="AlphaFoldDB" id="A0ABD3SI49"/>
<organism evidence="6 7">
    <name type="scientific">Penstemon smallii</name>
    <dbReference type="NCBI Taxonomy" id="265156"/>
    <lineage>
        <taxon>Eukaryota</taxon>
        <taxon>Viridiplantae</taxon>
        <taxon>Streptophyta</taxon>
        <taxon>Embryophyta</taxon>
        <taxon>Tracheophyta</taxon>
        <taxon>Spermatophyta</taxon>
        <taxon>Magnoliopsida</taxon>
        <taxon>eudicotyledons</taxon>
        <taxon>Gunneridae</taxon>
        <taxon>Pentapetalae</taxon>
        <taxon>asterids</taxon>
        <taxon>lamiids</taxon>
        <taxon>Lamiales</taxon>
        <taxon>Plantaginaceae</taxon>
        <taxon>Cheloneae</taxon>
        <taxon>Penstemon</taxon>
    </lineage>
</organism>
<evidence type="ECO:0000313" key="6">
    <source>
        <dbReference type="EMBL" id="KAL3824096.1"/>
    </source>
</evidence>
<dbReference type="InterPro" id="IPR032872">
    <property type="entry name" value="WAK_assoc_C"/>
</dbReference>
<protein>
    <recommendedName>
        <fullName evidence="5">Wall-associated receptor kinase C-terminal domain-containing protein</fullName>
    </recommendedName>
</protein>
<feature type="domain" description="Wall-associated receptor kinase C-terminal" evidence="5">
    <location>
        <begin position="163"/>
        <end position="206"/>
    </location>
</feature>
<dbReference type="Pfam" id="PF14380">
    <property type="entry name" value="WAK_assoc"/>
    <property type="match status" value="1"/>
</dbReference>
<keyword evidence="7" id="KW-1185">Reference proteome</keyword>
<keyword evidence="1" id="KW-0547">Nucleotide-binding</keyword>
<evidence type="ECO:0000256" key="2">
    <source>
        <dbReference type="ARBA" id="ARBA00022840"/>
    </source>
</evidence>
<evidence type="ECO:0000259" key="5">
    <source>
        <dbReference type="Pfam" id="PF14380"/>
    </source>
</evidence>
<proteinExistence type="predicted"/>
<dbReference type="Proteomes" id="UP001634393">
    <property type="component" value="Unassembled WGS sequence"/>
</dbReference>
<feature type="signal peptide" evidence="4">
    <location>
        <begin position="1"/>
        <end position="24"/>
    </location>
</feature>
<evidence type="ECO:0000256" key="1">
    <source>
        <dbReference type="ARBA" id="ARBA00022741"/>
    </source>
</evidence>
<feature type="chain" id="PRO_5044829771" description="Wall-associated receptor kinase C-terminal domain-containing protein" evidence="4">
    <location>
        <begin position="25"/>
        <end position="231"/>
    </location>
</feature>
<dbReference type="PANTHER" id="PTHR46008">
    <property type="entry name" value="LEAF RUST 10 DISEASE-RESISTANCE LOCUS RECEPTOR-LIKE PROTEIN KINASE-LIKE 1.4"/>
    <property type="match status" value="1"/>
</dbReference>
<dbReference type="GO" id="GO:0005524">
    <property type="term" value="F:ATP binding"/>
    <property type="evidence" value="ECO:0007669"/>
    <property type="project" value="UniProtKB-KW"/>
</dbReference>
<keyword evidence="3" id="KW-0325">Glycoprotein</keyword>